<feature type="domain" description="Glycosyl transferase family 28 C-terminal" evidence="2">
    <location>
        <begin position="175"/>
        <end position="260"/>
    </location>
</feature>
<dbReference type="Pfam" id="PF04101">
    <property type="entry name" value="Glyco_tran_28_C"/>
    <property type="match status" value="1"/>
</dbReference>
<gene>
    <name evidence="3" type="ORF">GC250_07030</name>
</gene>
<accession>A0A6A9QN74</accession>
<name>A0A6A9QN74_SULME</name>
<dbReference type="AlphaFoldDB" id="A0A6A9QN74"/>
<comment type="caution">
    <text evidence="3">The sequence shown here is derived from an EMBL/GenBank/DDBJ whole genome shotgun (WGS) entry which is preliminary data.</text>
</comment>
<proteinExistence type="inferred from homology"/>
<evidence type="ECO:0000256" key="1">
    <source>
        <dbReference type="ARBA" id="ARBA00006962"/>
    </source>
</evidence>
<sequence>MYKFKKYLLKLLIVASGGGHTGFARAIAEYLPFKADFVVPRGDSWSMEVLKDYASNVYEVMKGRGPKDGMFVLLRNSIKSFRDSFSLNKYDVVIATGSNHSLFVALSQKLKGSTIFSIESQDRIVTRGKAVSIMSKFSKNVFVHWKEQKSLYKNSYVVGPIVEKPKFSAKNEGYVLVTAGTMGFPRLFKEVSKLDKFNFIVQTGQVDPSTVKASKAFKFDSEMERLIAGASVVVTHQGKTAMESVVMYGKPTVIVYNSDWTKAATKEDTKLYAEILGAKFLDDPLTWKGGELEKALDNPNKPKNHEIGTPKLIDYILKYK</sequence>
<dbReference type="SUPFAM" id="SSF53756">
    <property type="entry name" value="UDP-Glycosyltransferase/glycogen phosphorylase"/>
    <property type="match status" value="1"/>
</dbReference>
<protein>
    <submittedName>
        <fullName evidence="3">Polysaccharide biosynthesis protein</fullName>
    </submittedName>
</protein>
<evidence type="ECO:0000313" key="3">
    <source>
        <dbReference type="EMBL" id="MUN29188.1"/>
    </source>
</evidence>
<keyword evidence="4" id="KW-1185">Reference proteome</keyword>
<dbReference type="PANTHER" id="PTHR21015">
    <property type="entry name" value="UDP-N-ACETYLGLUCOSAMINE--N-ACETYLMURAMYL-(PENTAPEPTIDE) PYROPHOSPHORYL-UNDECAPRENOL N-ACETYLGLUCOSAMINE TRANSFERASE 1"/>
    <property type="match status" value="1"/>
</dbReference>
<reference evidence="3 4" key="1">
    <citation type="submission" date="2019-10" db="EMBL/GenBank/DDBJ databases">
        <title>Sequencing and Assembly of Multiple Reported Metal-Biooxidizing Members of the Extremely Thermoacidophilic Archaeal Family Sulfolobaceae.</title>
        <authorList>
            <person name="Counts J.A."/>
            <person name="Kelly R.M."/>
        </authorList>
    </citation>
    <scope>NUCLEOTIDE SEQUENCE [LARGE SCALE GENOMIC DNA]</scope>
    <source>
        <strain evidence="3 4">DSM 6482</strain>
    </source>
</reference>
<comment type="similarity">
    <text evidence="1">Belongs to the glycosyltransferase 28 family.</text>
</comment>
<dbReference type="EMBL" id="WGGD01000005">
    <property type="protein sequence ID" value="MUN29188.1"/>
    <property type="molecule type" value="Genomic_DNA"/>
</dbReference>
<evidence type="ECO:0000313" key="4">
    <source>
        <dbReference type="Proteomes" id="UP000470772"/>
    </source>
</evidence>
<organism evidence="3 4">
    <name type="scientific">Sulfuracidifex metallicus DSM 6482 = JCM 9184</name>
    <dbReference type="NCBI Taxonomy" id="523847"/>
    <lineage>
        <taxon>Archaea</taxon>
        <taxon>Thermoproteota</taxon>
        <taxon>Thermoprotei</taxon>
        <taxon>Sulfolobales</taxon>
        <taxon>Sulfolobaceae</taxon>
        <taxon>Sulfuracidifex</taxon>
    </lineage>
</organism>
<evidence type="ECO:0000259" key="2">
    <source>
        <dbReference type="Pfam" id="PF04101"/>
    </source>
</evidence>
<dbReference type="GO" id="GO:0016758">
    <property type="term" value="F:hexosyltransferase activity"/>
    <property type="evidence" value="ECO:0007669"/>
    <property type="project" value="InterPro"/>
</dbReference>
<dbReference type="Gene3D" id="3.40.50.2000">
    <property type="entry name" value="Glycogen Phosphorylase B"/>
    <property type="match status" value="2"/>
</dbReference>
<dbReference type="PANTHER" id="PTHR21015:SF22">
    <property type="entry name" value="GLYCOSYLTRANSFERASE"/>
    <property type="match status" value="1"/>
</dbReference>
<dbReference type="InterPro" id="IPR007235">
    <property type="entry name" value="Glyco_trans_28_C"/>
</dbReference>
<dbReference type="Proteomes" id="UP000470772">
    <property type="component" value="Unassembled WGS sequence"/>
</dbReference>